<dbReference type="GO" id="GO:0046316">
    <property type="term" value="F:gluconokinase activity"/>
    <property type="evidence" value="ECO:0007669"/>
    <property type="project" value="UniProtKB-EC"/>
</dbReference>
<keyword evidence="12 18" id="KW-0521">NADP</keyword>
<comment type="similarity">
    <text evidence="4 18">Belongs to the 6-phosphogluconate dehydrogenase family.</text>
</comment>
<evidence type="ECO:0000256" key="9">
    <source>
        <dbReference type="ARBA" id="ARBA00022741"/>
    </source>
</evidence>
<keyword evidence="15 18" id="KW-0570">Pentose shunt</keyword>
<evidence type="ECO:0000256" key="4">
    <source>
        <dbReference type="ARBA" id="ARBA00008419"/>
    </source>
</evidence>
<dbReference type="OrthoDB" id="9804542at2"/>
<keyword evidence="13 18" id="KW-0560">Oxidoreductase</keyword>
<dbReference type="NCBIfam" id="NF006765">
    <property type="entry name" value="PRK09287.1"/>
    <property type="match status" value="1"/>
</dbReference>
<evidence type="ECO:0000256" key="5">
    <source>
        <dbReference type="ARBA" id="ARBA00008420"/>
    </source>
</evidence>
<dbReference type="RefSeq" id="WP_083645559.1">
    <property type="nucleotide sequence ID" value="NZ_AMRU01000004.1"/>
</dbReference>
<dbReference type="Pfam" id="PF01202">
    <property type="entry name" value="SKI"/>
    <property type="match status" value="1"/>
</dbReference>
<dbReference type="FunFam" id="1.10.1040.10:FF:000032">
    <property type="entry name" value="6-phosphogluconate dehydrogenase, decarboxylating"/>
    <property type="match status" value="1"/>
</dbReference>
<dbReference type="InterPro" id="IPR006001">
    <property type="entry name" value="Therm_gnt_kin"/>
</dbReference>
<dbReference type="Proteomes" id="UP000186230">
    <property type="component" value="Chromosome"/>
</dbReference>
<name>A0A1L7I8P6_9FLAO</name>
<keyword evidence="14 18" id="KW-0311">Gluconate utilization</keyword>
<comment type="subunit">
    <text evidence="6">Homodimer.</text>
</comment>
<reference evidence="19 20" key="1">
    <citation type="submission" date="2016-07" db="EMBL/GenBank/DDBJ databases">
        <title>Multi-omics approach to identify versatile polysaccharide utilization systems of a marine flavobacterium Gramella flava.</title>
        <authorList>
            <person name="Tang K."/>
        </authorList>
    </citation>
    <scope>NUCLEOTIDE SEQUENCE [LARGE SCALE GENOMIC DNA]</scope>
    <source>
        <strain evidence="19 20">JLT2011</strain>
    </source>
</reference>
<dbReference type="NCBIfam" id="TIGR01313">
    <property type="entry name" value="therm_gnt_kin"/>
    <property type="match status" value="1"/>
</dbReference>
<dbReference type="KEGG" id="gfl:GRFL_3254"/>
<evidence type="ECO:0000256" key="13">
    <source>
        <dbReference type="ARBA" id="ARBA00023002"/>
    </source>
</evidence>
<evidence type="ECO:0000256" key="1">
    <source>
        <dbReference type="ARBA" id="ARBA00002526"/>
    </source>
</evidence>
<keyword evidence="8" id="KW-0808">Transferase</keyword>
<dbReference type="SUPFAM" id="SSF48179">
    <property type="entry name" value="6-phosphogluconate dehydrogenase C-terminal domain-like"/>
    <property type="match status" value="1"/>
</dbReference>
<evidence type="ECO:0000256" key="10">
    <source>
        <dbReference type="ARBA" id="ARBA00022777"/>
    </source>
</evidence>
<dbReference type="EC" id="1.1.1.44" evidence="18"/>
<proteinExistence type="inferred from homology"/>
<dbReference type="CDD" id="cd02021">
    <property type="entry name" value="GntK"/>
    <property type="match status" value="1"/>
</dbReference>
<keyword evidence="10" id="KW-0418">Kinase</keyword>
<comment type="function">
    <text evidence="1">Catalyzes the oxidative decarboxylation of 6-phosphogluconate to ribulose 5-phosphate and CO(2), with concomitant reduction of NADP to NADPH.</text>
</comment>
<dbReference type="InterPro" id="IPR027417">
    <property type="entry name" value="P-loop_NTPase"/>
</dbReference>
<comment type="catalytic activity">
    <reaction evidence="17 18">
        <text>6-phospho-D-gluconate + NADP(+) = D-ribulose 5-phosphate + CO2 + NADPH</text>
        <dbReference type="Rhea" id="RHEA:10116"/>
        <dbReference type="ChEBI" id="CHEBI:16526"/>
        <dbReference type="ChEBI" id="CHEBI:57783"/>
        <dbReference type="ChEBI" id="CHEBI:58121"/>
        <dbReference type="ChEBI" id="CHEBI:58349"/>
        <dbReference type="ChEBI" id="CHEBI:58759"/>
        <dbReference type="EC" id="1.1.1.44"/>
    </reaction>
</comment>
<dbReference type="Pfam" id="PF03446">
    <property type="entry name" value="NAD_binding_2"/>
    <property type="match status" value="1"/>
</dbReference>
<dbReference type="PROSITE" id="PS00461">
    <property type="entry name" value="6PGD"/>
    <property type="match status" value="1"/>
</dbReference>
<dbReference type="STRING" id="1229726.GRFL_3254"/>
<evidence type="ECO:0000256" key="15">
    <source>
        <dbReference type="ARBA" id="ARBA00023126"/>
    </source>
</evidence>
<gene>
    <name evidence="19" type="ORF">GRFL_3254</name>
</gene>
<dbReference type="GO" id="GO:0019521">
    <property type="term" value="P:D-gluconate metabolic process"/>
    <property type="evidence" value="ECO:0007669"/>
    <property type="project" value="UniProtKB-KW"/>
</dbReference>
<sequence>MSIYILMGVSGVGKTTLGKSLAKHLQTPFYDADDFHSEKNIQKMSKGFPLNDEDRESWLENIKNAMQSWEDSGGAVLACSALKEKYRQHLKQSGVSITWIYLYESFETISHRLEQRSGHYFKAALLNSQFETLEPPKYGLHIRVDDTAEKTMHKIMKKLELPEIGLIGLGVMGKSLALNMASKQIPIAVYNREVQGSEEGVARDFANSHPDHQIPWFDDLQVFVKSLPKPRNIFLMVNAGKAVDSVIQQLIPHLDKGDLIIDGGNSHYTDTQRRAKKLKEKEILFLGTGVSGGEEGALKGPSIMPGGDRKAYDRVGNVLEAIAAKDHQENPCCTYIGPGASGHFVKMLHNGIEYGEMQLIAEFYQLLRFRLHYQPEQIADLFLDWNKDMKSYLLSISVEILRFQEKNELLLDKILDAAGQKGTGSWSSIAALNLGVPFDTITTAVMARNISAEKELRLTFAEIFKHTEHFLEISEEELFKAYKLASLINHATGFELLRAASSEYNWQLNFSEIARIWTNGCIIKSGLMQQLSELLKDSAGQHVLSLEAFREMIETNKSSLAFVVGKSVEAENPLPVASAALNYFWNLTSATTSANMIQAQRDYFGAHTYERTDGKRGEFHHTNWSKS</sequence>
<evidence type="ECO:0000256" key="7">
    <source>
        <dbReference type="ARBA" id="ARBA00018193"/>
    </source>
</evidence>
<evidence type="ECO:0000256" key="12">
    <source>
        <dbReference type="ARBA" id="ARBA00022857"/>
    </source>
</evidence>
<comment type="pathway">
    <text evidence="3 18">Carbohydrate degradation; pentose phosphate pathway; D-ribulose 5-phosphate from D-glucose 6-phosphate (oxidative stage): step 3/3.</text>
</comment>
<dbReference type="SUPFAM" id="SSF52540">
    <property type="entry name" value="P-loop containing nucleoside triphosphate hydrolases"/>
    <property type="match status" value="1"/>
</dbReference>
<keyword evidence="9" id="KW-0547">Nucleotide-binding</keyword>
<comment type="similarity">
    <text evidence="5">Belongs to the gluconokinase GntK/GntV family.</text>
</comment>
<dbReference type="FunFam" id="3.40.50.720:FF:000007">
    <property type="entry name" value="6-phosphogluconate dehydrogenase, decarboxylating"/>
    <property type="match status" value="1"/>
</dbReference>
<dbReference type="PRINTS" id="PR00076">
    <property type="entry name" value="6PGDHDRGNASE"/>
</dbReference>
<organism evidence="19 20">
    <name type="scientific">Christiangramia flava JLT2011</name>
    <dbReference type="NCBI Taxonomy" id="1229726"/>
    <lineage>
        <taxon>Bacteria</taxon>
        <taxon>Pseudomonadati</taxon>
        <taxon>Bacteroidota</taxon>
        <taxon>Flavobacteriia</taxon>
        <taxon>Flavobacteriales</taxon>
        <taxon>Flavobacteriaceae</taxon>
        <taxon>Christiangramia</taxon>
    </lineage>
</organism>
<keyword evidence="20" id="KW-1185">Reference proteome</keyword>
<comment type="pathway">
    <text evidence="2">Carbohydrate acid metabolism.</text>
</comment>
<dbReference type="Gene3D" id="1.20.5.320">
    <property type="entry name" value="6-Phosphogluconate Dehydrogenase, domain 3"/>
    <property type="match status" value="1"/>
</dbReference>
<dbReference type="InterPro" id="IPR006183">
    <property type="entry name" value="Pgluconate_DH"/>
</dbReference>
<evidence type="ECO:0000256" key="14">
    <source>
        <dbReference type="ARBA" id="ARBA00023064"/>
    </source>
</evidence>
<dbReference type="InterPro" id="IPR006184">
    <property type="entry name" value="6PGdom_BS"/>
</dbReference>
<dbReference type="InterPro" id="IPR006115">
    <property type="entry name" value="6PGDH_NADP-bd"/>
</dbReference>
<evidence type="ECO:0000256" key="2">
    <source>
        <dbReference type="ARBA" id="ARBA00004761"/>
    </source>
</evidence>
<dbReference type="UniPathway" id="UPA00115">
    <property type="reaction ID" value="UER00410"/>
</dbReference>
<dbReference type="GO" id="GO:0005524">
    <property type="term" value="F:ATP binding"/>
    <property type="evidence" value="ECO:0007669"/>
    <property type="project" value="UniProtKB-KW"/>
</dbReference>
<accession>A0A1L7I8P6</accession>
<dbReference type="GO" id="GO:0006098">
    <property type="term" value="P:pentose-phosphate shunt"/>
    <property type="evidence" value="ECO:0007669"/>
    <property type="project" value="UniProtKB-UniPathway"/>
</dbReference>
<evidence type="ECO:0000256" key="17">
    <source>
        <dbReference type="ARBA" id="ARBA00048640"/>
    </source>
</evidence>
<evidence type="ECO:0000256" key="6">
    <source>
        <dbReference type="ARBA" id="ARBA00011738"/>
    </source>
</evidence>
<evidence type="ECO:0000256" key="8">
    <source>
        <dbReference type="ARBA" id="ARBA00022679"/>
    </source>
</evidence>
<dbReference type="GO" id="GO:0004616">
    <property type="term" value="F:phosphogluconate dehydrogenase (decarboxylating) activity"/>
    <property type="evidence" value="ECO:0007669"/>
    <property type="project" value="UniProtKB-EC"/>
</dbReference>
<dbReference type="InterPro" id="IPR031322">
    <property type="entry name" value="Shikimate/glucono_kinase"/>
</dbReference>
<evidence type="ECO:0000313" key="19">
    <source>
        <dbReference type="EMBL" id="APU69978.1"/>
    </source>
</evidence>
<dbReference type="InterPro" id="IPR006113">
    <property type="entry name" value="6PGDH_Gnd/GntZ"/>
</dbReference>
<protein>
    <recommendedName>
        <fullName evidence="7 18">6-phosphogluconate dehydrogenase, decarboxylating</fullName>
        <ecNumber evidence="18">1.1.1.44</ecNumber>
    </recommendedName>
</protein>
<dbReference type="NCBIfam" id="TIGR00873">
    <property type="entry name" value="gnd"/>
    <property type="match status" value="1"/>
</dbReference>
<dbReference type="InterPro" id="IPR008927">
    <property type="entry name" value="6-PGluconate_DH-like_C_sf"/>
</dbReference>
<comment type="catalytic activity">
    <reaction evidence="16">
        <text>D-gluconate + ATP = 6-phospho-D-gluconate + ADP + H(+)</text>
        <dbReference type="Rhea" id="RHEA:19433"/>
        <dbReference type="ChEBI" id="CHEBI:15378"/>
        <dbReference type="ChEBI" id="CHEBI:18391"/>
        <dbReference type="ChEBI" id="CHEBI:30616"/>
        <dbReference type="ChEBI" id="CHEBI:58759"/>
        <dbReference type="ChEBI" id="CHEBI:456216"/>
        <dbReference type="EC" id="2.7.1.12"/>
    </reaction>
</comment>
<dbReference type="GO" id="GO:0050661">
    <property type="term" value="F:NADP binding"/>
    <property type="evidence" value="ECO:0007669"/>
    <property type="project" value="InterPro"/>
</dbReference>
<dbReference type="EMBL" id="CP016359">
    <property type="protein sequence ID" value="APU69978.1"/>
    <property type="molecule type" value="Genomic_DNA"/>
</dbReference>
<dbReference type="InterPro" id="IPR013328">
    <property type="entry name" value="6PGD_dom2"/>
</dbReference>
<dbReference type="Gene3D" id="3.40.50.300">
    <property type="entry name" value="P-loop containing nucleotide triphosphate hydrolases"/>
    <property type="match status" value="1"/>
</dbReference>
<dbReference type="SUPFAM" id="SSF51735">
    <property type="entry name" value="NAD(P)-binding Rossmann-fold domains"/>
    <property type="match status" value="1"/>
</dbReference>
<dbReference type="PANTHER" id="PTHR11811">
    <property type="entry name" value="6-PHOSPHOGLUCONATE DEHYDROGENASE"/>
    <property type="match status" value="1"/>
</dbReference>
<evidence type="ECO:0000256" key="3">
    <source>
        <dbReference type="ARBA" id="ARBA00004874"/>
    </source>
</evidence>
<dbReference type="InterPro" id="IPR036291">
    <property type="entry name" value="NAD(P)-bd_dom_sf"/>
</dbReference>
<dbReference type="Gene3D" id="1.10.1040.10">
    <property type="entry name" value="N-(1-d-carboxylethyl)-l-norvaline Dehydrogenase, domain 2"/>
    <property type="match status" value="1"/>
</dbReference>
<dbReference type="Pfam" id="PF00393">
    <property type="entry name" value="6PGD"/>
    <property type="match status" value="1"/>
</dbReference>
<dbReference type="Gene3D" id="3.40.50.720">
    <property type="entry name" value="NAD(P)-binding Rossmann-like Domain"/>
    <property type="match status" value="1"/>
</dbReference>
<dbReference type="AlphaFoldDB" id="A0A1L7I8P6"/>
<dbReference type="SMART" id="SM01350">
    <property type="entry name" value="6PGD"/>
    <property type="match status" value="1"/>
</dbReference>
<evidence type="ECO:0000256" key="18">
    <source>
        <dbReference type="RuleBase" id="RU000485"/>
    </source>
</evidence>
<evidence type="ECO:0000256" key="16">
    <source>
        <dbReference type="ARBA" id="ARBA00048090"/>
    </source>
</evidence>
<evidence type="ECO:0000256" key="11">
    <source>
        <dbReference type="ARBA" id="ARBA00022840"/>
    </source>
</evidence>
<evidence type="ECO:0000313" key="20">
    <source>
        <dbReference type="Proteomes" id="UP000186230"/>
    </source>
</evidence>
<keyword evidence="11" id="KW-0067">ATP-binding</keyword>
<dbReference type="InterPro" id="IPR006114">
    <property type="entry name" value="6PGDH_C"/>
</dbReference>